<evidence type="ECO:0000313" key="2">
    <source>
        <dbReference type="EMBL" id="CDO94896.1"/>
    </source>
</evidence>
<gene>
    <name evidence="2" type="ORF">KLDO_g3150</name>
</gene>
<keyword evidence="3" id="KW-1185">Reference proteome</keyword>
<protein>
    <submittedName>
        <fullName evidence="2">WGS project CCBQ000000000 data, contig 00008</fullName>
    </submittedName>
</protein>
<reference evidence="2 3" key="1">
    <citation type="submission" date="2014-03" db="EMBL/GenBank/DDBJ databases">
        <title>The genome of Kluyveromyces dobzhanskii.</title>
        <authorList>
            <person name="Nystedt B."/>
            <person name="Astrom S."/>
        </authorList>
    </citation>
    <scope>NUCLEOTIDE SEQUENCE [LARGE SCALE GENOMIC DNA]</scope>
    <source>
        <strain evidence="2 3">CBS 2104</strain>
    </source>
</reference>
<evidence type="ECO:0000256" key="1">
    <source>
        <dbReference type="SAM" id="MobiDB-lite"/>
    </source>
</evidence>
<evidence type="ECO:0000313" key="3">
    <source>
        <dbReference type="Proteomes" id="UP000031516"/>
    </source>
</evidence>
<dbReference type="OrthoDB" id="4068751at2759"/>
<name>A0A0A8L770_9SACH</name>
<dbReference type="EMBL" id="CCBQ010000041">
    <property type="protein sequence ID" value="CDO94896.1"/>
    <property type="molecule type" value="Genomic_DNA"/>
</dbReference>
<comment type="caution">
    <text evidence="2">The sequence shown here is derived from an EMBL/GenBank/DDBJ whole genome shotgun (WGS) entry which is preliminary data.</text>
</comment>
<dbReference type="Proteomes" id="UP000031516">
    <property type="component" value="Unassembled WGS sequence"/>
</dbReference>
<feature type="region of interest" description="Disordered" evidence="1">
    <location>
        <begin position="139"/>
        <end position="171"/>
    </location>
</feature>
<organism evidence="2 3">
    <name type="scientific">Kluyveromyces dobzhanskii CBS 2104</name>
    <dbReference type="NCBI Taxonomy" id="1427455"/>
    <lineage>
        <taxon>Eukaryota</taxon>
        <taxon>Fungi</taxon>
        <taxon>Dikarya</taxon>
        <taxon>Ascomycota</taxon>
        <taxon>Saccharomycotina</taxon>
        <taxon>Saccharomycetes</taxon>
        <taxon>Saccharomycetales</taxon>
        <taxon>Saccharomycetaceae</taxon>
        <taxon>Kluyveromyces</taxon>
    </lineage>
</organism>
<accession>A0A0A8L770</accession>
<dbReference type="AlphaFoldDB" id="A0A0A8L770"/>
<proteinExistence type="predicted"/>
<sequence>MYNTSEDTLDIIESPSFEKPSRLSLKRLLYYFSQRSHRVVKAPGMHSFRVWLNNKPILSSPFTNDSESEFMDQVSDDFQYEPFRTVPPQRKGNARRARFAGYSKSLRNTVRNWFHADSNPQKYLPKDCFAADSTFNSHDSNSTLTDNLTDHKRQNRTHSPMQLFDGPTALM</sequence>